<sequence length="190" mass="22309">MKSIKEILEYTHRLKDNKNNNIETCKQNINNTKEQIKEFENLIDVAEIEVDIEKFNNGKVELQNQKNALVLYSNQYDRLMNEASLNKEEAQEILDEFNNLIEKEDKKLNQDALQYIKALKELAEKSNKLFIDQDEVRSILQDMSKTVLKNSYSNPDNISYVYNKIKDTKLAEQAGQKKDVDFLTKLLTRK</sequence>
<evidence type="ECO:0000313" key="2">
    <source>
        <dbReference type="EMBL" id="CDQ30466.1"/>
    </source>
</evidence>
<dbReference type="EMBL" id="VMWH01000113">
    <property type="protein sequence ID" value="TVW83441.1"/>
    <property type="molecule type" value="Genomic_DNA"/>
</dbReference>
<keyword evidence="1" id="KW-0175">Coiled coil</keyword>
<proteinExistence type="predicted"/>
<reference evidence="2" key="2">
    <citation type="submission" date="2014-10" db="EMBL/GenBank/DDBJ databases">
        <title>Contrasting mechanisms driving short-term and long-term diversification of pneumococci.</title>
        <authorList>
            <person name="Croucher N.J."/>
            <person name="Coupland P.C."/>
            <person name="Stevenson A.E."/>
            <person name="Callendrello A."/>
            <person name="Bentley S.D."/>
            <person name="Hanage W.P."/>
        </authorList>
    </citation>
    <scope>NUCLEOTIDE SEQUENCE</scope>
    <source>
        <strain evidence="2">5ZS1X</strain>
    </source>
</reference>
<feature type="coiled-coil region" evidence="1">
    <location>
        <begin position="15"/>
        <end position="107"/>
    </location>
</feature>
<organism evidence="2">
    <name type="scientific">Streptococcus pneumoniae</name>
    <dbReference type="NCBI Taxonomy" id="1313"/>
    <lineage>
        <taxon>Bacteria</taxon>
        <taxon>Bacillati</taxon>
        <taxon>Bacillota</taxon>
        <taxon>Bacilli</taxon>
        <taxon>Lactobacillales</taxon>
        <taxon>Streptococcaceae</taxon>
        <taxon>Streptococcus</taxon>
    </lineage>
</organism>
<dbReference type="RefSeq" id="WP_001812701.1">
    <property type="nucleotide sequence ID" value="NZ_AP026926.1"/>
</dbReference>
<dbReference type="EMBL" id="LK020700">
    <property type="protein sequence ID" value="CDQ30466.1"/>
    <property type="molecule type" value="Genomic_DNA"/>
</dbReference>
<evidence type="ECO:0000313" key="4">
    <source>
        <dbReference type="Proteomes" id="UP000320896"/>
    </source>
</evidence>
<dbReference type="Proteomes" id="UP000320896">
    <property type="component" value="Unassembled WGS sequence"/>
</dbReference>
<evidence type="ECO:0000256" key="1">
    <source>
        <dbReference type="SAM" id="Coils"/>
    </source>
</evidence>
<evidence type="ECO:0000313" key="3">
    <source>
        <dbReference type="EMBL" id="TVW83441.1"/>
    </source>
</evidence>
<reference evidence="2" key="1">
    <citation type="submission" date="2014-04" db="EMBL/GenBank/DDBJ databases">
        <authorList>
            <person name="Croucher N."/>
        </authorList>
    </citation>
    <scope>NUCLEOTIDE SEQUENCE</scope>
    <source>
        <strain evidence="2">5ZS1X</strain>
    </source>
</reference>
<protein>
    <submittedName>
        <fullName evidence="2">Putative phage-related chromosomal island protein</fullName>
    </submittedName>
</protein>
<reference evidence="3 4" key="3">
    <citation type="submission" date="2019-07" db="EMBL/GenBank/DDBJ databases">
        <authorList>
            <person name="Mohale T."/>
        </authorList>
    </citation>
    <scope>NUCLEOTIDE SEQUENCE [LARGE SCALE GENOMIC DNA]</scope>
    <source>
        <strain evidence="3 4">NTPn 126</strain>
    </source>
</reference>
<dbReference type="AlphaFoldDB" id="A0A098APG2"/>
<gene>
    <name evidence="3" type="ORF">AZJ70_08935</name>
</gene>
<accession>A0A098APG2</accession>
<name>A0A098APG2_STREE</name>